<comment type="catalytic activity">
    <reaction evidence="19">
        <text>L-seryl-[protein] + ATP = O-phospho-L-seryl-[protein] + ADP + H(+)</text>
        <dbReference type="Rhea" id="RHEA:17989"/>
        <dbReference type="Rhea" id="RHEA-COMP:9863"/>
        <dbReference type="Rhea" id="RHEA-COMP:11604"/>
        <dbReference type="ChEBI" id="CHEBI:15378"/>
        <dbReference type="ChEBI" id="CHEBI:29999"/>
        <dbReference type="ChEBI" id="CHEBI:30616"/>
        <dbReference type="ChEBI" id="CHEBI:83421"/>
        <dbReference type="ChEBI" id="CHEBI:456216"/>
        <dbReference type="EC" id="2.7.11.1"/>
    </reaction>
</comment>
<dbReference type="InterPro" id="IPR017441">
    <property type="entry name" value="Protein_kinase_ATP_BS"/>
</dbReference>
<dbReference type="InterPro" id="IPR032675">
    <property type="entry name" value="LRR_dom_sf"/>
</dbReference>
<dbReference type="Proteomes" id="UP000322667">
    <property type="component" value="Chromosome D10"/>
</dbReference>
<proteinExistence type="predicted"/>
<dbReference type="InterPro" id="IPR000719">
    <property type="entry name" value="Prot_kinase_dom"/>
</dbReference>
<evidence type="ECO:0000256" key="12">
    <source>
        <dbReference type="ARBA" id="ARBA00022777"/>
    </source>
</evidence>
<evidence type="ECO:0000256" key="9">
    <source>
        <dbReference type="ARBA" id="ARBA00022729"/>
    </source>
</evidence>
<dbReference type="Gene3D" id="1.10.510.10">
    <property type="entry name" value="Transferase(Phosphotransferase) domain 1"/>
    <property type="match status" value="1"/>
</dbReference>
<keyword evidence="6" id="KW-0433">Leucine-rich repeat</keyword>
<keyword evidence="12" id="KW-0418">Kinase</keyword>
<dbReference type="PANTHER" id="PTHR48056">
    <property type="entry name" value="LRR RECEPTOR-LIKE SERINE/THREONINE-PROTEIN KINASE-RELATED"/>
    <property type="match status" value="1"/>
</dbReference>
<dbReference type="GO" id="GO:0005524">
    <property type="term" value="F:ATP binding"/>
    <property type="evidence" value="ECO:0007669"/>
    <property type="project" value="UniProtKB-UniRule"/>
</dbReference>
<dbReference type="GO" id="GO:0004674">
    <property type="term" value="F:protein serine/threonine kinase activity"/>
    <property type="evidence" value="ECO:0007669"/>
    <property type="project" value="UniProtKB-KW"/>
</dbReference>
<dbReference type="SUPFAM" id="SSF52058">
    <property type="entry name" value="L domain-like"/>
    <property type="match status" value="2"/>
</dbReference>
<dbReference type="PROSITE" id="PS00108">
    <property type="entry name" value="PROTEIN_KINASE_ST"/>
    <property type="match status" value="1"/>
</dbReference>
<dbReference type="Pfam" id="PF00560">
    <property type="entry name" value="LRR_1"/>
    <property type="match status" value="8"/>
</dbReference>
<dbReference type="PANTHER" id="PTHR48056:SF89">
    <property type="entry name" value="OS06G0585982 PROTEIN"/>
    <property type="match status" value="1"/>
</dbReference>
<gene>
    <name evidence="22" type="ORF">ES332_D10G281000v1</name>
</gene>
<keyword evidence="7" id="KW-0808">Transferase</keyword>
<dbReference type="InterPro" id="IPR001245">
    <property type="entry name" value="Ser-Thr/Tyr_kinase_cat_dom"/>
</dbReference>
<dbReference type="InterPro" id="IPR001611">
    <property type="entry name" value="Leu-rich_rpt"/>
</dbReference>
<dbReference type="Gene3D" id="3.80.10.10">
    <property type="entry name" value="Ribonuclease Inhibitor"/>
    <property type="match status" value="3"/>
</dbReference>
<dbReference type="GO" id="GO:0005886">
    <property type="term" value="C:plasma membrane"/>
    <property type="evidence" value="ECO:0007669"/>
    <property type="project" value="UniProtKB-SubCell"/>
</dbReference>
<dbReference type="InterPro" id="IPR008271">
    <property type="entry name" value="Ser/Thr_kinase_AS"/>
</dbReference>
<dbReference type="FunFam" id="3.80.10.10:FF:000095">
    <property type="entry name" value="LRR receptor-like serine/threonine-protein kinase GSO1"/>
    <property type="match status" value="2"/>
</dbReference>
<keyword evidence="15" id="KW-0472">Membrane</keyword>
<feature type="domain" description="Protein kinase" evidence="21">
    <location>
        <begin position="595"/>
        <end position="912"/>
    </location>
</feature>
<dbReference type="InterPro" id="IPR003591">
    <property type="entry name" value="Leu-rich_rpt_typical-subtyp"/>
</dbReference>
<evidence type="ECO:0000259" key="21">
    <source>
        <dbReference type="PROSITE" id="PS50011"/>
    </source>
</evidence>
<keyword evidence="17" id="KW-0325">Glycoprotein</keyword>
<feature type="binding site" evidence="20">
    <location>
        <position position="624"/>
    </location>
    <ligand>
        <name>ATP</name>
        <dbReference type="ChEBI" id="CHEBI:30616"/>
    </ligand>
</feature>
<dbReference type="InterPro" id="IPR050647">
    <property type="entry name" value="Plant_LRR-RLKs"/>
</dbReference>
<name>A0A5D2JAN7_GOSTO</name>
<evidence type="ECO:0000256" key="5">
    <source>
        <dbReference type="ARBA" id="ARBA00022553"/>
    </source>
</evidence>
<evidence type="ECO:0000313" key="23">
    <source>
        <dbReference type="Proteomes" id="UP000322667"/>
    </source>
</evidence>
<evidence type="ECO:0000256" key="18">
    <source>
        <dbReference type="ARBA" id="ARBA00047899"/>
    </source>
</evidence>
<evidence type="ECO:0000256" key="13">
    <source>
        <dbReference type="ARBA" id="ARBA00022840"/>
    </source>
</evidence>
<reference evidence="22 23" key="1">
    <citation type="submission" date="2019-07" db="EMBL/GenBank/DDBJ databases">
        <title>WGS assembly of Gossypium tomentosum.</title>
        <authorList>
            <person name="Chen Z.J."/>
            <person name="Sreedasyam A."/>
            <person name="Ando A."/>
            <person name="Song Q."/>
            <person name="De L."/>
            <person name="Hulse-Kemp A."/>
            <person name="Ding M."/>
            <person name="Ye W."/>
            <person name="Kirkbride R."/>
            <person name="Jenkins J."/>
            <person name="Plott C."/>
            <person name="Lovell J."/>
            <person name="Lin Y.-M."/>
            <person name="Vaughn R."/>
            <person name="Liu B."/>
            <person name="Li W."/>
            <person name="Simpson S."/>
            <person name="Scheffler B."/>
            <person name="Saski C."/>
            <person name="Grover C."/>
            <person name="Hu G."/>
            <person name="Conover J."/>
            <person name="Carlson J."/>
            <person name="Shu S."/>
            <person name="Boston L."/>
            <person name="Williams M."/>
            <person name="Peterson D."/>
            <person name="Mcgee K."/>
            <person name="Jones D."/>
            <person name="Wendel J."/>
            <person name="Stelly D."/>
            <person name="Grimwood J."/>
            <person name="Schmutz J."/>
        </authorList>
    </citation>
    <scope>NUCLEOTIDE SEQUENCE [LARGE SCALE GENOMIC DNA]</scope>
    <source>
        <strain evidence="22">7179.01</strain>
    </source>
</reference>
<keyword evidence="3" id="KW-1003">Cell membrane</keyword>
<comment type="subcellular location">
    <subcellularLocation>
        <location evidence="1">Cell membrane</location>
        <topology evidence="1">Single-pass membrane protein</topology>
    </subcellularLocation>
</comment>
<dbReference type="FunFam" id="1.10.510.10:FF:000358">
    <property type="entry name" value="Putative leucine-rich repeat receptor-like serine/threonine-protein kinase"/>
    <property type="match status" value="1"/>
</dbReference>
<accession>A0A5D2JAN7</accession>
<dbReference type="SMART" id="SM00220">
    <property type="entry name" value="S_TKc"/>
    <property type="match status" value="1"/>
</dbReference>
<dbReference type="SMART" id="SM00369">
    <property type="entry name" value="LRR_TYP"/>
    <property type="match status" value="5"/>
</dbReference>
<comment type="catalytic activity">
    <reaction evidence="18">
        <text>L-threonyl-[protein] + ATP = O-phospho-L-threonyl-[protein] + ADP + H(+)</text>
        <dbReference type="Rhea" id="RHEA:46608"/>
        <dbReference type="Rhea" id="RHEA-COMP:11060"/>
        <dbReference type="Rhea" id="RHEA-COMP:11605"/>
        <dbReference type="ChEBI" id="CHEBI:15378"/>
        <dbReference type="ChEBI" id="CHEBI:30013"/>
        <dbReference type="ChEBI" id="CHEBI:30616"/>
        <dbReference type="ChEBI" id="CHEBI:61977"/>
        <dbReference type="ChEBI" id="CHEBI:456216"/>
        <dbReference type="EC" id="2.7.11.1"/>
    </reaction>
</comment>
<evidence type="ECO:0000256" key="8">
    <source>
        <dbReference type="ARBA" id="ARBA00022692"/>
    </source>
</evidence>
<sequence>MEPSKKHFQASSSFFLMILLSFFNLQGLNLLRLATASPVVRGNDTDRQALLQFKAKITGDPLKIMEELDLVGNSFYNQIPQEIRGLRRLEALHLANNFISGEIPSNLSACSKLISVDISRNQLTGEIPSLLGLLSNLEVLVFFHNSLRGSIPPSLGNLSSLEELGRLRNLSVFTIFGNAISGTVPGALFNLSNIRAFDIGTNKIQGTLHSDLEINMPHVEFFSVGDNQISGQIPISISNASNLNFLDFYNNMLDGNVPSLEKLDNLFNLDLGINHFGHGIKGDLNFLCTLVNNTILEDLSIGRIPDMIGKLINLEMLDVAHNQLLGPIPFDIGRLWKLNIFYAESNFLFGTIPHSIGNLTELTKLFLDFNNIQGNIPSNLGKSQNLLLLGLSYNNLSGPIPPEILGISSLSIVLSLSSNSLTGLLDVSHNRLSGLLPNNLSCCVSLVELYLEGNLFEGPIPPSLSSLRGLGALDVSNNNLSGGIPEFLVIFGVLKYLNLSFNNFEGIIPSEGVFKNTSAIFVEGNNKLCGGILELHLSKCNSKTSSKAPVKLKIAIIVVILGVTLKKEQKPTTTCAEHSLLQLSYQNILRATNGFCMENLVGSGSFGSVYKGILEESGVAIAVKVLNLLNHRASKSFFTESEALKNIQHRNLVKVLTAISGVDYQGNDIKALVYEFMENGSLEDWLHPYISMNESEMTRNLNFFQRVNMAIDVAHALQYLHNHCETSIIHCDLKPSNILLDGEMVGHIGDFGLAKILSADRLNYSSNQSSFLGLRGTIGYAPPEYGMGSDLSTKGDVYSYGILLLEMFTGKRPTDERFKEGLSLHKHVKAALPNRVIEIIDPILLQESVRGGTIIDITLNENRLGNDRHLRCLNLIFEIGLTCSAQSPSERIDMSEVVTKFCSIRDKLFHPT</sequence>
<protein>
    <recommendedName>
        <fullName evidence="2">non-specific serine/threonine protein kinase</fullName>
        <ecNumber evidence="2">2.7.11.1</ecNumber>
    </recommendedName>
</protein>
<keyword evidence="8" id="KW-0812">Transmembrane</keyword>
<keyword evidence="9" id="KW-0732">Signal</keyword>
<evidence type="ECO:0000256" key="15">
    <source>
        <dbReference type="ARBA" id="ARBA00023136"/>
    </source>
</evidence>
<keyword evidence="10" id="KW-0677">Repeat</keyword>
<keyword evidence="4" id="KW-0723">Serine/threonine-protein kinase</keyword>
<dbReference type="Pfam" id="PF07714">
    <property type="entry name" value="PK_Tyr_Ser-Thr"/>
    <property type="match status" value="1"/>
</dbReference>
<keyword evidence="13 20" id="KW-0067">ATP-binding</keyword>
<keyword evidence="23" id="KW-1185">Reference proteome</keyword>
<evidence type="ECO:0000256" key="7">
    <source>
        <dbReference type="ARBA" id="ARBA00022679"/>
    </source>
</evidence>
<dbReference type="PROSITE" id="PS50011">
    <property type="entry name" value="PROTEIN_KINASE_DOM"/>
    <property type="match status" value="1"/>
</dbReference>
<evidence type="ECO:0000256" key="20">
    <source>
        <dbReference type="PROSITE-ProRule" id="PRU10141"/>
    </source>
</evidence>
<dbReference type="FunFam" id="3.30.200.20:FF:000432">
    <property type="entry name" value="LRR receptor-like serine/threonine-protein kinase EFR"/>
    <property type="match status" value="1"/>
</dbReference>
<dbReference type="SUPFAM" id="SSF56112">
    <property type="entry name" value="Protein kinase-like (PK-like)"/>
    <property type="match status" value="1"/>
</dbReference>
<evidence type="ECO:0000256" key="19">
    <source>
        <dbReference type="ARBA" id="ARBA00048679"/>
    </source>
</evidence>
<evidence type="ECO:0000256" key="3">
    <source>
        <dbReference type="ARBA" id="ARBA00022475"/>
    </source>
</evidence>
<dbReference type="EMBL" id="CM017632">
    <property type="protein sequence ID" value="TYH51515.1"/>
    <property type="molecule type" value="Genomic_DNA"/>
</dbReference>
<evidence type="ECO:0000256" key="10">
    <source>
        <dbReference type="ARBA" id="ARBA00022737"/>
    </source>
</evidence>
<evidence type="ECO:0000256" key="11">
    <source>
        <dbReference type="ARBA" id="ARBA00022741"/>
    </source>
</evidence>
<evidence type="ECO:0000256" key="17">
    <source>
        <dbReference type="ARBA" id="ARBA00023180"/>
    </source>
</evidence>
<keyword evidence="11 20" id="KW-0547">Nucleotide-binding</keyword>
<dbReference type="EC" id="2.7.11.1" evidence="2"/>
<evidence type="ECO:0000256" key="2">
    <source>
        <dbReference type="ARBA" id="ARBA00012513"/>
    </source>
</evidence>
<evidence type="ECO:0000256" key="6">
    <source>
        <dbReference type="ARBA" id="ARBA00022614"/>
    </source>
</evidence>
<dbReference type="Gene3D" id="3.30.200.20">
    <property type="entry name" value="Phosphorylase Kinase, domain 1"/>
    <property type="match status" value="1"/>
</dbReference>
<dbReference type="InterPro" id="IPR011009">
    <property type="entry name" value="Kinase-like_dom_sf"/>
</dbReference>
<dbReference type="AlphaFoldDB" id="A0A5D2JAN7"/>
<dbReference type="PROSITE" id="PS00107">
    <property type="entry name" value="PROTEIN_KINASE_ATP"/>
    <property type="match status" value="1"/>
</dbReference>
<evidence type="ECO:0000313" key="22">
    <source>
        <dbReference type="EMBL" id="TYH51515.1"/>
    </source>
</evidence>
<keyword evidence="16" id="KW-0675">Receptor</keyword>
<organism evidence="22 23">
    <name type="scientific">Gossypium tomentosum</name>
    <name type="common">Hawaiian cotton</name>
    <name type="synonym">Gossypium sandvicense</name>
    <dbReference type="NCBI Taxonomy" id="34277"/>
    <lineage>
        <taxon>Eukaryota</taxon>
        <taxon>Viridiplantae</taxon>
        <taxon>Streptophyta</taxon>
        <taxon>Embryophyta</taxon>
        <taxon>Tracheophyta</taxon>
        <taxon>Spermatophyta</taxon>
        <taxon>Magnoliopsida</taxon>
        <taxon>eudicotyledons</taxon>
        <taxon>Gunneridae</taxon>
        <taxon>Pentapetalae</taxon>
        <taxon>rosids</taxon>
        <taxon>malvids</taxon>
        <taxon>Malvales</taxon>
        <taxon>Malvaceae</taxon>
        <taxon>Malvoideae</taxon>
        <taxon>Gossypium</taxon>
    </lineage>
</organism>
<dbReference type="GO" id="GO:0033612">
    <property type="term" value="F:receptor serine/threonine kinase binding"/>
    <property type="evidence" value="ECO:0007669"/>
    <property type="project" value="TreeGrafter"/>
</dbReference>
<keyword evidence="5" id="KW-0597">Phosphoprotein</keyword>
<evidence type="ECO:0000256" key="4">
    <source>
        <dbReference type="ARBA" id="ARBA00022527"/>
    </source>
</evidence>
<evidence type="ECO:0000256" key="1">
    <source>
        <dbReference type="ARBA" id="ARBA00004162"/>
    </source>
</evidence>
<evidence type="ECO:0000256" key="16">
    <source>
        <dbReference type="ARBA" id="ARBA00023170"/>
    </source>
</evidence>
<evidence type="ECO:0000256" key="14">
    <source>
        <dbReference type="ARBA" id="ARBA00022989"/>
    </source>
</evidence>
<keyword evidence="14" id="KW-1133">Transmembrane helix</keyword>